<comment type="similarity">
    <text evidence="1">Belongs to the AAA ATPase family.</text>
</comment>
<gene>
    <name evidence="5" type="ORF">RJ641_000148</name>
</gene>
<dbReference type="GO" id="GO:0016887">
    <property type="term" value="F:ATP hydrolysis activity"/>
    <property type="evidence" value="ECO:0007669"/>
    <property type="project" value="TreeGrafter"/>
</dbReference>
<dbReference type="EMBL" id="JBAMMX010000001">
    <property type="protein sequence ID" value="KAK6946675.1"/>
    <property type="molecule type" value="Genomic_DNA"/>
</dbReference>
<evidence type="ECO:0000256" key="2">
    <source>
        <dbReference type="ARBA" id="ARBA00022741"/>
    </source>
</evidence>
<reference evidence="5 6" key="1">
    <citation type="submission" date="2023-12" db="EMBL/GenBank/DDBJ databases">
        <title>A high-quality genome assembly for Dillenia turbinata (Dilleniales).</title>
        <authorList>
            <person name="Chanderbali A."/>
        </authorList>
    </citation>
    <scope>NUCLEOTIDE SEQUENCE [LARGE SCALE GENOMIC DNA]</scope>
    <source>
        <strain evidence="5">LSX21</strain>
        <tissue evidence="5">Leaf</tissue>
    </source>
</reference>
<protein>
    <submittedName>
        <fullName evidence="5">Uncharacterized protein</fullName>
    </submittedName>
</protein>
<accession>A0AAN8W7I4</accession>
<organism evidence="5 6">
    <name type="scientific">Dillenia turbinata</name>
    <dbReference type="NCBI Taxonomy" id="194707"/>
    <lineage>
        <taxon>Eukaryota</taxon>
        <taxon>Viridiplantae</taxon>
        <taxon>Streptophyta</taxon>
        <taxon>Embryophyta</taxon>
        <taxon>Tracheophyta</taxon>
        <taxon>Spermatophyta</taxon>
        <taxon>Magnoliopsida</taxon>
        <taxon>eudicotyledons</taxon>
        <taxon>Gunneridae</taxon>
        <taxon>Pentapetalae</taxon>
        <taxon>Dilleniales</taxon>
        <taxon>Dilleniaceae</taxon>
        <taxon>Dillenia</taxon>
    </lineage>
</organism>
<keyword evidence="6" id="KW-1185">Reference proteome</keyword>
<dbReference type="AlphaFoldDB" id="A0AAN8W7I4"/>
<dbReference type="GO" id="GO:0042393">
    <property type="term" value="F:histone binding"/>
    <property type="evidence" value="ECO:0007669"/>
    <property type="project" value="TreeGrafter"/>
</dbReference>
<keyword evidence="2" id="KW-0547">Nucleotide-binding</keyword>
<evidence type="ECO:0000256" key="3">
    <source>
        <dbReference type="ARBA" id="ARBA00022840"/>
    </source>
</evidence>
<dbReference type="GO" id="GO:0005634">
    <property type="term" value="C:nucleus"/>
    <property type="evidence" value="ECO:0007669"/>
    <property type="project" value="TreeGrafter"/>
</dbReference>
<keyword evidence="3" id="KW-0067">ATP-binding</keyword>
<dbReference type="PANTHER" id="PTHR23069">
    <property type="entry name" value="AAA DOMAIN-CONTAINING"/>
    <property type="match status" value="1"/>
</dbReference>
<dbReference type="PANTHER" id="PTHR23069:SF7">
    <property type="entry name" value="P-LOOP CONTAINING NUCLEOSIDE TRIPHOSPHATE HYDROLASES SUPERFAMILY PROTEIN"/>
    <property type="match status" value="1"/>
</dbReference>
<sequence>MLVSFYLDERPLIPLPLSKAATMIKNLIVSLLEKQKVKSDSCWSHLDELIQETDLVKDIVRNISGFNLVISDTSVLDSDAIYGGDDDESVICQKGVCTSLLQPISHASGAKSGFRILIAGSPRSDQKHLASCLLHCFVGNVEIRMVDLATISQEGHGDAFQGVAQILSMFTDLLLFILIPDIVDSVCFVPNDVRFRANNASYLLLLCQTAGPASAVIPVPLVVTSSLQWTRTEKVVPLDHIITALFAWKGCAGAGSCLVFMPRIDLWAIKTQDQIDVEKNKSSLRLSDSETVDMGDAQTAAQSASNIWMSFVEQATSEVPSSLLPGRIREFFNSDTDTLICSQRIPPVHSIPCFSIHMDGNFDHDKMIISCAAAITRNVIQQFVQLIHQETHVTHNEPKFSIENEGKTQENNSIDHGVTHKHDDATEYPAYHVAKIPQQPHSRSPKGNANLLLAIRMLGYQILRYPHFAVLCWVTSKLKEGPCTDIREPWKGWPFNSCLICPGNSSDRAAVASSSGNIKSKELSGLVRGLIAVGLSAYRGIYKSPREVSSELHLVLELLVGQINSRILAGKESYLRLLSQVAYLEDMVDSWVYTLQSLERDASVTFSNSVLTTVGDTSTDNPGQTDECRSNIISGNSPRLKVLDESIQGFADVDKKGLDLNTKDDDVGFAINEERGPVPGGSEEQGFLSDPTPPPIDRTSCDSALPMDMGSAAADKVGEKILDEHNRICHFESFGSKEPGNDAPDDRVSGPRTLLDGFASSDAVDIVKDGPLASGESGGNMFSSSNKAFDQFNGSANETGTYLRDDKHDSDTNVADCILSSSSTKDTACEQKGSAGHLTELKHQDIENLFLDNEPSTYQQEDSGSMSFLPIACSCHSTGKTESTFLKPSPDPWLSLVLKFIYIDNVLVPVEPETDVSFHCGFETLCLCSFIEWIIATKQPL</sequence>
<proteinExistence type="inferred from homology"/>
<dbReference type="Proteomes" id="UP001370490">
    <property type="component" value="Unassembled WGS sequence"/>
</dbReference>
<evidence type="ECO:0000313" key="6">
    <source>
        <dbReference type="Proteomes" id="UP001370490"/>
    </source>
</evidence>
<evidence type="ECO:0000256" key="1">
    <source>
        <dbReference type="ARBA" id="ARBA00006914"/>
    </source>
</evidence>
<feature type="region of interest" description="Disordered" evidence="4">
    <location>
        <begin position="674"/>
        <end position="701"/>
    </location>
</feature>
<dbReference type="GO" id="GO:0006334">
    <property type="term" value="P:nucleosome assembly"/>
    <property type="evidence" value="ECO:0007669"/>
    <property type="project" value="TreeGrafter"/>
</dbReference>
<dbReference type="GO" id="GO:0045815">
    <property type="term" value="P:transcription initiation-coupled chromatin remodeling"/>
    <property type="evidence" value="ECO:0007669"/>
    <property type="project" value="TreeGrafter"/>
</dbReference>
<evidence type="ECO:0000313" key="5">
    <source>
        <dbReference type="EMBL" id="KAK6946675.1"/>
    </source>
</evidence>
<comment type="caution">
    <text evidence="5">The sequence shown here is derived from an EMBL/GenBank/DDBJ whole genome shotgun (WGS) entry which is preliminary data.</text>
</comment>
<name>A0AAN8W7I4_9MAGN</name>
<dbReference type="InterPro" id="IPR045199">
    <property type="entry name" value="ATAD2-like"/>
</dbReference>
<evidence type="ECO:0000256" key="4">
    <source>
        <dbReference type="SAM" id="MobiDB-lite"/>
    </source>
</evidence>
<dbReference type="GO" id="GO:0005524">
    <property type="term" value="F:ATP binding"/>
    <property type="evidence" value="ECO:0007669"/>
    <property type="project" value="UniProtKB-KW"/>
</dbReference>
<dbReference type="GO" id="GO:0006337">
    <property type="term" value="P:nucleosome disassembly"/>
    <property type="evidence" value="ECO:0007669"/>
    <property type="project" value="TreeGrafter"/>
</dbReference>
<dbReference type="GO" id="GO:0003682">
    <property type="term" value="F:chromatin binding"/>
    <property type="evidence" value="ECO:0007669"/>
    <property type="project" value="TreeGrafter"/>
</dbReference>